<evidence type="ECO:0000313" key="8">
    <source>
        <dbReference type="Proteomes" id="UP000002508"/>
    </source>
</evidence>
<evidence type="ECO:0000256" key="3">
    <source>
        <dbReference type="ARBA" id="ARBA00022989"/>
    </source>
</evidence>
<evidence type="ECO:0000256" key="4">
    <source>
        <dbReference type="ARBA" id="ARBA00023136"/>
    </source>
</evidence>
<feature type="transmembrane region" description="Helical" evidence="5">
    <location>
        <begin position="124"/>
        <end position="146"/>
    </location>
</feature>
<organism evidence="7 8">
    <name type="scientific">Chloroflexus aggregans (strain MD-66 / DSM 9485)</name>
    <dbReference type="NCBI Taxonomy" id="326427"/>
    <lineage>
        <taxon>Bacteria</taxon>
        <taxon>Bacillati</taxon>
        <taxon>Chloroflexota</taxon>
        <taxon>Chloroflexia</taxon>
        <taxon>Chloroflexales</taxon>
        <taxon>Chloroflexineae</taxon>
        <taxon>Chloroflexaceae</taxon>
        <taxon>Chloroflexus</taxon>
    </lineage>
</organism>
<dbReference type="SUPFAM" id="SSF52091">
    <property type="entry name" value="SpoIIaa-like"/>
    <property type="match status" value="1"/>
</dbReference>
<gene>
    <name evidence="7" type="ordered locus">Cagg_0743</name>
</gene>
<feature type="transmembrane region" description="Helical" evidence="5">
    <location>
        <begin position="347"/>
        <end position="364"/>
    </location>
</feature>
<dbReference type="Pfam" id="PF01740">
    <property type="entry name" value="STAS"/>
    <property type="match status" value="1"/>
</dbReference>
<feature type="transmembrane region" description="Helical" evidence="5">
    <location>
        <begin position="205"/>
        <end position="226"/>
    </location>
</feature>
<proteinExistence type="predicted"/>
<feature type="transmembrane region" description="Helical" evidence="5">
    <location>
        <begin position="385"/>
        <end position="413"/>
    </location>
</feature>
<protein>
    <submittedName>
        <fullName evidence="7">Sulphate transporter</fullName>
    </submittedName>
</protein>
<feature type="transmembrane region" description="Helical" evidence="5">
    <location>
        <begin position="288"/>
        <end position="310"/>
    </location>
</feature>
<dbReference type="RefSeq" id="WP_012616033.1">
    <property type="nucleotide sequence ID" value="NC_011831.1"/>
</dbReference>
<dbReference type="STRING" id="326427.Cagg_0743"/>
<feature type="transmembrane region" description="Helical" evidence="5">
    <location>
        <begin position="30"/>
        <end position="50"/>
    </location>
</feature>
<dbReference type="InterPro" id="IPR001902">
    <property type="entry name" value="SLC26A/SulP_fam"/>
</dbReference>
<evidence type="ECO:0000256" key="5">
    <source>
        <dbReference type="SAM" id="Phobius"/>
    </source>
</evidence>
<dbReference type="eggNOG" id="COG0659">
    <property type="taxonomic scope" value="Bacteria"/>
</dbReference>
<dbReference type="PANTHER" id="PTHR11814">
    <property type="entry name" value="SULFATE TRANSPORTER"/>
    <property type="match status" value="1"/>
</dbReference>
<keyword evidence="3 5" id="KW-1133">Transmembrane helix</keyword>
<dbReference type="CDD" id="cd07042">
    <property type="entry name" value="STAS_SulP_like_sulfate_transporter"/>
    <property type="match status" value="1"/>
</dbReference>
<dbReference type="Gene3D" id="3.30.750.24">
    <property type="entry name" value="STAS domain"/>
    <property type="match status" value="1"/>
</dbReference>
<dbReference type="Pfam" id="PF00916">
    <property type="entry name" value="Sulfate_transp"/>
    <property type="match status" value="1"/>
</dbReference>
<comment type="subcellular location">
    <subcellularLocation>
        <location evidence="1">Membrane</location>
        <topology evidence="1">Multi-pass membrane protein</topology>
    </subcellularLocation>
</comment>
<dbReference type="AlphaFoldDB" id="B8G534"/>
<dbReference type="HOGENOM" id="CLU_003182_13_1_0"/>
<dbReference type="GO" id="GO:0016020">
    <property type="term" value="C:membrane"/>
    <property type="evidence" value="ECO:0007669"/>
    <property type="project" value="UniProtKB-SubCell"/>
</dbReference>
<keyword evidence="8" id="KW-1185">Reference proteome</keyword>
<dbReference type="PROSITE" id="PS50801">
    <property type="entry name" value="STAS"/>
    <property type="match status" value="1"/>
</dbReference>
<feature type="domain" description="STAS" evidence="6">
    <location>
        <begin position="436"/>
        <end position="546"/>
    </location>
</feature>
<dbReference type="InterPro" id="IPR011547">
    <property type="entry name" value="SLC26A/SulP_dom"/>
</dbReference>
<accession>B8G534</accession>
<keyword evidence="2 5" id="KW-0812">Transmembrane</keyword>
<keyword evidence="4 5" id="KW-0472">Membrane</keyword>
<evidence type="ECO:0000259" key="6">
    <source>
        <dbReference type="PROSITE" id="PS50801"/>
    </source>
</evidence>
<dbReference type="GO" id="GO:0055085">
    <property type="term" value="P:transmembrane transport"/>
    <property type="evidence" value="ECO:0007669"/>
    <property type="project" value="InterPro"/>
</dbReference>
<feature type="transmembrane region" description="Helical" evidence="5">
    <location>
        <begin position="322"/>
        <end position="341"/>
    </location>
</feature>
<dbReference type="Proteomes" id="UP000002508">
    <property type="component" value="Chromosome"/>
</dbReference>
<reference evidence="7" key="1">
    <citation type="submission" date="2008-12" db="EMBL/GenBank/DDBJ databases">
        <title>Complete sequence of Chloroflexus aggregans DSM 9485.</title>
        <authorList>
            <consortium name="US DOE Joint Genome Institute"/>
            <person name="Lucas S."/>
            <person name="Copeland A."/>
            <person name="Lapidus A."/>
            <person name="Glavina del Rio T."/>
            <person name="Dalin E."/>
            <person name="Tice H."/>
            <person name="Pitluck S."/>
            <person name="Foster B."/>
            <person name="Larimer F."/>
            <person name="Land M."/>
            <person name="Hauser L."/>
            <person name="Kyrpides N."/>
            <person name="Mikhailova N."/>
            <person name="Bryant D."/>
            <person name="Richardson P."/>
        </authorList>
    </citation>
    <scope>NUCLEOTIDE SEQUENCE</scope>
    <source>
        <strain evidence="7">DSM 9485</strain>
    </source>
</reference>
<evidence type="ECO:0000256" key="1">
    <source>
        <dbReference type="ARBA" id="ARBA00004141"/>
    </source>
</evidence>
<dbReference type="InterPro" id="IPR002645">
    <property type="entry name" value="STAS_dom"/>
</dbReference>
<feature type="transmembrane region" description="Helical" evidence="5">
    <location>
        <begin position="57"/>
        <end position="79"/>
    </location>
</feature>
<dbReference type="EMBL" id="CP001337">
    <property type="protein sequence ID" value="ACL23667.1"/>
    <property type="molecule type" value="Genomic_DNA"/>
</dbReference>
<sequence>MHNLLGRLPILSTWQREFAGYSPTHLRSDILAGLTTGAVALPLALAFGVASGADAPAGLITAILAGLIIGGLGGAAYQISGPTGAMSAILIAISARYGIEGVWVATLLAGLIMIGLGLARLGRYIAFIPSPVIAGFTGGIALIIAIGQLDNVLGIQTPKAENALEKLLHYFTHPLIPDRHTLVIAGIVIAIMIVLPRFHKGIPASLVGIIVATAISVGLGWNVPIIGDIPQTILLDHRLTWQTIPWDHLGDLLTPAVSIAALGAIESLLCGAVGSTMSGKPFDSNQELVAQGIGNLLIPFFGGVPATAAIARTSVAIKSGAVTRLTSIVHALLLLLSALALGPILRYVPLAALGGVLLMTAWRMNEWESIHFFVNARLRHALIGFFITMLATAALDLTQAILIGIAISAVIYLRQSATSTVVTSSPINPQQLQGQGSPITATCPSIHVYYLTGPLFFGSVTTVLEAFETAGDYHTIIISMRGVPLIDAMGIQALHQIVEEHHARGGEVIFTALQPNVLEMFKRTGLFDLVGARNIYWSSAHAIVELHEKRLVAGCPRCHAHGDSCQVLQMARERLGNQPTPLSLPTASSSTHTS</sequence>
<feature type="transmembrane region" description="Helical" evidence="5">
    <location>
        <begin position="180"/>
        <end position="198"/>
    </location>
</feature>
<dbReference type="InterPro" id="IPR036513">
    <property type="entry name" value="STAS_dom_sf"/>
</dbReference>
<dbReference type="KEGG" id="cag:Cagg_0743"/>
<feature type="transmembrane region" description="Helical" evidence="5">
    <location>
        <begin position="85"/>
        <end position="112"/>
    </location>
</feature>
<dbReference type="OrthoDB" id="9771198at2"/>
<evidence type="ECO:0000256" key="2">
    <source>
        <dbReference type="ARBA" id="ARBA00022692"/>
    </source>
</evidence>
<evidence type="ECO:0000313" key="7">
    <source>
        <dbReference type="EMBL" id="ACL23667.1"/>
    </source>
</evidence>
<name>B8G534_CHLAD</name>